<evidence type="ECO:0000256" key="1">
    <source>
        <dbReference type="SAM" id="MobiDB-lite"/>
    </source>
</evidence>
<feature type="region of interest" description="Disordered" evidence="1">
    <location>
        <begin position="48"/>
        <end position="133"/>
    </location>
</feature>
<accession>A0AAV2ZB00</accession>
<feature type="compositionally biased region" description="Polar residues" evidence="1">
    <location>
        <begin position="76"/>
        <end position="88"/>
    </location>
</feature>
<dbReference type="Proteomes" id="UP001146120">
    <property type="component" value="Unassembled WGS sequence"/>
</dbReference>
<keyword evidence="3" id="KW-1185">Reference proteome</keyword>
<feature type="compositionally biased region" description="Polar residues" evidence="1">
    <location>
        <begin position="98"/>
        <end position="110"/>
    </location>
</feature>
<evidence type="ECO:0000313" key="3">
    <source>
        <dbReference type="Proteomes" id="UP001146120"/>
    </source>
</evidence>
<reference evidence="2" key="2">
    <citation type="journal article" date="2023" name="Microbiol Resour">
        <title>Decontamination and Annotation of the Draft Genome Sequence of the Oomycete Lagenidium giganteum ARSEF 373.</title>
        <authorList>
            <person name="Morgan W.R."/>
            <person name="Tartar A."/>
        </authorList>
    </citation>
    <scope>NUCLEOTIDE SEQUENCE</scope>
    <source>
        <strain evidence="2">ARSEF 373</strain>
    </source>
</reference>
<dbReference type="EMBL" id="DAKRPA010000029">
    <property type="protein sequence ID" value="DBA02577.1"/>
    <property type="molecule type" value="Genomic_DNA"/>
</dbReference>
<feature type="compositionally biased region" description="Basic and acidic residues" evidence="1">
    <location>
        <begin position="52"/>
        <end position="72"/>
    </location>
</feature>
<evidence type="ECO:0000313" key="2">
    <source>
        <dbReference type="EMBL" id="DBA02577.1"/>
    </source>
</evidence>
<protein>
    <submittedName>
        <fullName evidence="2">Uncharacterized protein</fullName>
    </submittedName>
</protein>
<sequence>MTPSTPLQPPYERYACNELRREVYRRKLRIVKSGPYANATKNGYLELLRSSDATKSKSQESREEIPRVHEIASVRPLSTTGQPHNSSVLHDPRDLLRTQFSRSVDQSSAELTKMRVPNRPTHAVSPPPAPATR</sequence>
<dbReference type="AlphaFoldDB" id="A0AAV2ZB00"/>
<gene>
    <name evidence="2" type="ORF">N0F65_011949</name>
</gene>
<organism evidence="2 3">
    <name type="scientific">Lagenidium giganteum</name>
    <dbReference type="NCBI Taxonomy" id="4803"/>
    <lineage>
        <taxon>Eukaryota</taxon>
        <taxon>Sar</taxon>
        <taxon>Stramenopiles</taxon>
        <taxon>Oomycota</taxon>
        <taxon>Peronosporomycetes</taxon>
        <taxon>Pythiales</taxon>
        <taxon>Pythiaceae</taxon>
    </lineage>
</organism>
<comment type="caution">
    <text evidence="2">The sequence shown here is derived from an EMBL/GenBank/DDBJ whole genome shotgun (WGS) entry which is preliminary data.</text>
</comment>
<name>A0AAV2ZB00_9STRA</name>
<reference evidence="2" key="1">
    <citation type="submission" date="2022-11" db="EMBL/GenBank/DDBJ databases">
        <authorList>
            <person name="Morgan W.R."/>
            <person name="Tartar A."/>
        </authorList>
    </citation>
    <scope>NUCLEOTIDE SEQUENCE</scope>
    <source>
        <strain evidence="2">ARSEF 373</strain>
    </source>
</reference>
<proteinExistence type="predicted"/>